<dbReference type="PANTHER" id="PTHR12459">
    <property type="entry name" value="TRANSMEMBRANE PROTEIN 135-RELATED"/>
    <property type="match status" value="1"/>
</dbReference>
<dbReference type="EMBL" id="CAJJDP010000131">
    <property type="protein sequence ID" value="CAD8203841.1"/>
    <property type="molecule type" value="Genomic_DNA"/>
</dbReference>
<evidence type="ECO:0000256" key="1">
    <source>
        <dbReference type="SAM" id="Phobius"/>
    </source>
</evidence>
<dbReference type="Proteomes" id="UP000683925">
    <property type="component" value="Unassembled WGS sequence"/>
</dbReference>
<dbReference type="AlphaFoldDB" id="A0A8S1XRB8"/>
<feature type="transmembrane region" description="Helical" evidence="1">
    <location>
        <begin position="115"/>
        <end position="131"/>
    </location>
</feature>
<keyword evidence="1" id="KW-0812">Transmembrane</keyword>
<reference evidence="2" key="1">
    <citation type="submission" date="2021-01" db="EMBL/GenBank/DDBJ databases">
        <authorList>
            <consortium name="Genoscope - CEA"/>
            <person name="William W."/>
        </authorList>
    </citation>
    <scope>NUCLEOTIDE SEQUENCE</scope>
</reference>
<organism evidence="2 3">
    <name type="scientific">Paramecium octaurelia</name>
    <dbReference type="NCBI Taxonomy" id="43137"/>
    <lineage>
        <taxon>Eukaryota</taxon>
        <taxon>Sar</taxon>
        <taxon>Alveolata</taxon>
        <taxon>Ciliophora</taxon>
        <taxon>Intramacronucleata</taxon>
        <taxon>Oligohymenophorea</taxon>
        <taxon>Peniculida</taxon>
        <taxon>Parameciidae</taxon>
        <taxon>Paramecium</taxon>
    </lineage>
</organism>
<keyword evidence="1" id="KW-1133">Transmembrane helix</keyword>
<name>A0A8S1XRB8_PAROT</name>
<feature type="transmembrane region" description="Helical" evidence="1">
    <location>
        <begin position="165"/>
        <end position="184"/>
    </location>
</feature>
<dbReference type="PANTHER" id="PTHR12459:SF15">
    <property type="entry name" value="TRANSMEMBRANE PROTEIN 135"/>
    <property type="match status" value="1"/>
</dbReference>
<evidence type="ECO:0000313" key="3">
    <source>
        <dbReference type="Proteomes" id="UP000683925"/>
    </source>
</evidence>
<dbReference type="OMA" id="GWINNIP"/>
<evidence type="ECO:0000313" key="2">
    <source>
        <dbReference type="EMBL" id="CAD8203841.1"/>
    </source>
</evidence>
<evidence type="ECO:0008006" key="4">
    <source>
        <dbReference type="Google" id="ProtNLM"/>
    </source>
</evidence>
<accession>A0A8S1XRB8</accession>
<feature type="transmembrane region" description="Helical" evidence="1">
    <location>
        <begin position="82"/>
        <end position="103"/>
    </location>
</feature>
<keyword evidence="3" id="KW-1185">Reference proteome</keyword>
<dbReference type="InterPro" id="IPR026749">
    <property type="entry name" value="Tmem135"/>
</dbReference>
<keyword evidence="1" id="KW-0472">Membrane</keyword>
<protein>
    <recommendedName>
        <fullName evidence="4">Transmembrane protein 135 N-terminal domain-containing protein</fullName>
    </recommendedName>
</protein>
<comment type="caution">
    <text evidence="2">The sequence shown here is derived from an EMBL/GenBank/DDBJ whole genome shotgun (WGS) entry which is preliminary data.</text>
</comment>
<gene>
    <name evidence="2" type="ORF">POCTA_138.1.T1310041</name>
</gene>
<sequence length="206" mass="24209">MQNMNDIYSFPVEEQLNYIQGLPYKCECFHPGYTCEAQILRMFPILFSQNAKVYLPVHLLPFLIYKRKAFFKNPISTTARSLFSYAKSVLFLSLMVQIMRYNWCKQVRFRNTVDPFIPISGGLMGAFALLLESKTRAQEIMLSIVPRYFETILNLMKRKGWIKNIPKGDVLVFAIILAIIHYYYQHDPKALKTTYRGMFGKFWGRN</sequence>
<proteinExistence type="predicted"/>
<dbReference type="OrthoDB" id="287904at2759"/>